<organism evidence="2 3">
    <name type="scientific">Lederbergia galactosidilytica</name>
    <dbReference type="NCBI Taxonomy" id="217031"/>
    <lineage>
        <taxon>Bacteria</taxon>
        <taxon>Bacillati</taxon>
        <taxon>Bacillota</taxon>
        <taxon>Bacilli</taxon>
        <taxon>Bacillales</taxon>
        <taxon>Bacillaceae</taxon>
        <taxon>Lederbergia</taxon>
    </lineage>
</organism>
<feature type="region of interest" description="Disordered" evidence="1">
    <location>
        <begin position="1"/>
        <end position="75"/>
    </location>
</feature>
<evidence type="ECO:0000313" key="2">
    <source>
        <dbReference type="EMBL" id="KRG11457.1"/>
    </source>
</evidence>
<name>A0A0Q9Y5P4_9BACI</name>
<feature type="compositionally biased region" description="Acidic residues" evidence="1">
    <location>
        <begin position="1"/>
        <end position="10"/>
    </location>
</feature>
<feature type="compositionally biased region" description="Polar residues" evidence="1">
    <location>
        <begin position="64"/>
        <end position="75"/>
    </location>
</feature>
<feature type="compositionally biased region" description="Basic and acidic residues" evidence="1">
    <location>
        <begin position="25"/>
        <end position="54"/>
    </location>
</feature>
<dbReference type="PATRIC" id="fig|217031.4.peg.6096"/>
<feature type="compositionally biased region" description="Polar residues" evidence="1">
    <location>
        <begin position="11"/>
        <end position="23"/>
    </location>
</feature>
<proteinExistence type="predicted"/>
<dbReference type="Proteomes" id="UP000053881">
    <property type="component" value="Unassembled WGS sequence"/>
</dbReference>
<dbReference type="EMBL" id="LGPB01000125">
    <property type="protein sequence ID" value="KRG11457.1"/>
    <property type="molecule type" value="Genomic_DNA"/>
</dbReference>
<accession>A0A0Q9Y5P4</accession>
<evidence type="ECO:0000256" key="1">
    <source>
        <dbReference type="SAM" id="MobiDB-lite"/>
    </source>
</evidence>
<evidence type="ECO:0000313" key="3">
    <source>
        <dbReference type="Proteomes" id="UP000053881"/>
    </source>
</evidence>
<dbReference type="AlphaFoldDB" id="A0A0Q9Y5P4"/>
<comment type="caution">
    <text evidence="2">The sequence shown here is derived from an EMBL/GenBank/DDBJ whole genome shotgun (WGS) entry which is preliminary data.</text>
</comment>
<protein>
    <submittedName>
        <fullName evidence="2">Uncharacterized protein</fullName>
    </submittedName>
</protein>
<reference evidence="2 3" key="1">
    <citation type="submission" date="2015-06" db="EMBL/GenBank/DDBJ databases">
        <title>Genome sequencing project of Bacillus galactosidilyticus PL133.</title>
        <authorList>
            <person name="Gaiero J."/>
            <person name="Nicol R."/>
            <person name="Habash M."/>
        </authorList>
    </citation>
    <scope>NUCLEOTIDE SEQUENCE [LARGE SCALE GENOMIC DNA]</scope>
    <source>
        <strain evidence="2 3">PL133</strain>
    </source>
</reference>
<sequence length="75" mass="8685">MKEAAEEEQNIESLDASNLTVVNSRAERNTAEEQQVEEKIKVEENKNEVEVEENKSEDEEEENLLTTILRQVHQS</sequence>
<gene>
    <name evidence="2" type="ORF">ACA29_18015</name>
</gene>